<accession>A0A0D3KR36</accession>
<dbReference type="RefSeq" id="XP_005790650.1">
    <property type="nucleotide sequence ID" value="XM_005790593.1"/>
</dbReference>
<reference evidence="1" key="2">
    <citation type="submission" date="2024-10" db="UniProtKB">
        <authorList>
            <consortium name="EnsemblProtists"/>
        </authorList>
    </citation>
    <scope>IDENTIFICATION</scope>
</reference>
<evidence type="ECO:0000313" key="1">
    <source>
        <dbReference type="EnsemblProtists" id="EOD38221"/>
    </source>
</evidence>
<dbReference type="Proteomes" id="UP000013827">
    <property type="component" value="Unassembled WGS sequence"/>
</dbReference>
<dbReference type="AlphaFoldDB" id="A0A0D3KR36"/>
<proteinExistence type="predicted"/>
<dbReference type="KEGG" id="ehx:EMIHUDRAFT_200754"/>
<name>A0A0D3KR36_EMIH1</name>
<dbReference type="EnsemblProtists" id="EOD38221">
    <property type="protein sequence ID" value="EOD38221"/>
    <property type="gene ID" value="EMIHUDRAFT_200754"/>
</dbReference>
<evidence type="ECO:0000313" key="2">
    <source>
        <dbReference type="Proteomes" id="UP000013827"/>
    </source>
</evidence>
<keyword evidence="2" id="KW-1185">Reference proteome</keyword>
<organism evidence="1 2">
    <name type="scientific">Emiliania huxleyi (strain CCMP1516)</name>
    <dbReference type="NCBI Taxonomy" id="280463"/>
    <lineage>
        <taxon>Eukaryota</taxon>
        <taxon>Haptista</taxon>
        <taxon>Haptophyta</taxon>
        <taxon>Prymnesiophyceae</taxon>
        <taxon>Isochrysidales</taxon>
        <taxon>Noelaerhabdaceae</taxon>
        <taxon>Emiliania</taxon>
    </lineage>
</organism>
<dbReference type="PaxDb" id="2903-EOD38221"/>
<dbReference type="HOGENOM" id="CLU_626186_0_0_1"/>
<protein>
    <submittedName>
        <fullName evidence="1">Uncharacterized protein</fullName>
    </submittedName>
</protein>
<reference evidence="2" key="1">
    <citation type="journal article" date="2013" name="Nature">
        <title>Pan genome of the phytoplankton Emiliania underpins its global distribution.</title>
        <authorList>
            <person name="Read B.A."/>
            <person name="Kegel J."/>
            <person name="Klute M.J."/>
            <person name="Kuo A."/>
            <person name="Lefebvre S.C."/>
            <person name="Maumus F."/>
            <person name="Mayer C."/>
            <person name="Miller J."/>
            <person name="Monier A."/>
            <person name="Salamov A."/>
            <person name="Young J."/>
            <person name="Aguilar M."/>
            <person name="Claverie J.M."/>
            <person name="Frickenhaus S."/>
            <person name="Gonzalez K."/>
            <person name="Herman E.K."/>
            <person name="Lin Y.C."/>
            <person name="Napier J."/>
            <person name="Ogata H."/>
            <person name="Sarno A.F."/>
            <person name="Shmutz J."/>
            <person name="Schroeder D."/>
            <person name="de Vargas C."/>
            <person name="Verret F."/>
            <person name="von Dassow P."/>
            <person name="Valentin K."/>
            <person name="Van de Peer Y."/>
            <person name="Wheeler G."/>
            <person name="Dacks J.B."/>
            <person name="Delwiche C.F."/>
            <person name="Dyhrman S.T."/>
            <person name="Glockner G."/>
            <person name="John U."/>
            <person name="Richards T."/>
            <person name="Worden A.Z."/>
            <person name="Zhang X."/>
            <person name="Grigoriev I.V."/>
            <person name="Allen A.E."/>
            <person name="Bidle K."/>
            <person name="Borodovsky M."/>
            <person name="Bowler C."/>
            <person name="Brownlee C."/>
            <person name="Cock J.M."/>
            <person name="Elias M."/>
            <person name="Gladyshev V.N."/>
            <person name="Groth M."/>
            <person name="Guda C."/>
            <person name="Hadaegh A."/>
            <person name="Iglesias-Rodriguez M.D."/>
            <person name="Jenkins J."/>
            <person name="Jones B.M."/>
            <person name="Lawson T."/>
            <person name="Leese F."/>
            <person name="Lindquist E."/>
            <person name="Lobanov A."/>
            <person name="Lomsadze A."/>
            <person name="Malik S.B."/>
            <person name="Marsh M.E."/>
            <person name="Mackinder L."/>
            <person name="Mock T."/>
            <person name="Mueller-Roeber B."/>
            <person name="Pagarete A."/>
            <person name="Parker M."/>
            <person name="Probert I."/>
            <person name="Quesneville H."/>
            <person name="Raines C."/>
            <person name="Rensing S.A."/>
            <person name="Riano-Pachon D.M."/>
            <person name="Richier S."/>
            <person name="Rokitta S."/>
            <person name="Shiraiwa Y."/>
            <person name="Soanes D.M."/>
            <person name="van der Giezen M."/>
            <person name="Wahlund T.M."/>
            <person name="Williams B."/>
            <person name="Wilson W."/>
            <person name="Wolfe G."/>
            <person name="Wurch L.L."/>
        </authorList>
    </citation>
    <scope>NUCLEOTIDE SEQUENCE</scope>
</reference>
<dbReference type="GeneID" id="17283491"/>
<sequence>MADPLAVYGRLWALSNLALHVTFHGGSLAGLLQSGWAQRAFTVLAAASAVAPSNGRLLVAAHAASIWQFSQMLPAVFDADCWAVHHDAAFLLSAAAVAVGSPRLLLQAWTGEERAAVFAGLSQCLRVQAALWYGGAFFWKLNRAFFEPSNCPALFFLQLVDYWLPVPLPDSALSFIARSAPHVTEAVEGGLAAMIWLPGFERAAVGFLFVFGLPLLGLADDFPPKPFSNLRVHGGSNHLVVPTDLLGRLLPTVPSDVVLVERCSSAWINALLPCELTHHLTPSARELLRRVGHSGRVIGPAFGRNVSPLLTMRNGEGGPFLRYTLPTFELRRVLAEARARGEAFRIDYRRLPRGYSADAAGRQALVATLPLTTLVERGGTSPPSCTVRRGNWFSARCTPDEPALQPPPQAWAQRLLMFWPNVWLDEQTDAHSGYCFYE</sequence>